<comment type="caution">
    <text evidence="2">The sequence shown here is derived from an EMBL/GenBank/DDBJ whole genome shotgun (WGS) entry which is preliminary data.</text>
</comment>
<keyword evidence="3" id="KW-1185">Reference proteome</keyword>
<dbReference type="AlphaFoldDB" id="A0A9P6ZQT0"/>
<dbReference type="EMBL" id="JABBWD010000040">
    <property type="protein sequence ID" value="KAG1774597.1"/>
    <property type="molecule type" value="Genomic_DNA"/>
</dbReference>
<name>A0A9P6ZQT0_9AGAM</name>
<evidence type="ECO:0000313" key="2">
    <source>
        <dbReference type="EMBL" id="KAG1774597.1"/>
    </source>
</evidence>
<evidence type="ECO:0000313" key="3">
    <source>
        <dbReference type="Proteomes" id="UP000714275"/>
    </source>
</evidence>
<accession>A0A9P6ZQT0</accession>
<gene>
    <name evidence="2" type="ORF">EV702DRAFT_1123144</name>
</gene>
<feature type="compositionally biased region" description="Polar residues" evidence="1">
    <location>
        <begin position="612"/>
        <end position="625"/>
    </location>
</feature>
<organism evidence="2 3">
    <name type="scientific">Suillus placidus</name>
    <dbReference type="NCBI Taxonomy" id="48579"/>
    <lineage>
        <taxon>Eukaryota</taxon>
        <taxon>Fungi</taxon>
        <taxon>Dikarya</taxon>
        <taxon>Basidiomycota</taxon>
        <taxon>Agaricomycotina</taxon>
        <taxon>Agaricomycetes</taxon>
        <taxon>Agaricomycetidae</taxon>
        <taxon>Boletales</taxon>
        <taxon>Suillineae</taxon>
        <taxon>Suillaceae</taxon>
        <taxon>Suillus</taxon>
    </lineage>
</organism>
<protein>
    <submittedName>
        <fullName evidence="2">Uncharacterized protein</fullName>
    </submittedName>
</protein>
<sequence>MPEDSASALSTILEEILQVHVSSPDDSSYESVKAKLAQERRRHLNRNSRMVKVLSYEKLILVLALVLLPLGRHFRGRREFSVGWLEKSISTVMGLYLRFIVSQVGIMKKLASDDDFPDYMTVNATLERADDDGPEGAEAQKQIGQWKMQITNSQDALDLAVFNDVFNGIDTYAEEAFAHVHNDIGEKTNAYLDALDGYHHNIVKFFRATWLEGRNDTIEANDIMRRYDRITARIAVWLSHQDDASNIAPIPLLSAWLLDYAWSSLNAVKEGVIEICRWFEPLLEYYPVVHGNGHDMDDESEAMIHNVVNHVVRINAPDVDVQLCHFLWERRNTLIFHLHVTMSTISEKETQQDRPKDMTQINNAFDKLPGDEKRAFKQLVSSMKNVSKGGLHSIRGSGAYAMRITKWDWRKKTLMKNSKRDIEPLVKAVFLELRKARKYRAVILADPIIAGLRKQLEDVLVPMMTSNPHIRRGRFLTSEAWQWWDGIEIPKDITPITSAHIDKTFKSKLRQIQLEQAGRQRDQDAITELVTYVEHMACAQVTTAKGNALDSEVAKALNALVYALKSNSTRLRECSMAGAPDLSNDVRAAAHLKIPKTKDQADANPIPEPQISGPSSKRQRSSTVVGSPGGMKKRARSFLYQNSATSDDEDIFDCRI</sequence>
<reference evidence="2" key="1">
    <citation type="journal article" date="2020" name="New Phytol.">
        <title>Comparative genomics reveals dynamic genome evolution in host specialist ectomycorrhizal fungi.</title>
        <authorList>
            <person name="Lofgren L.A."/>
            <person name="Nguyen N.H."/>
            <person name="Vilgalys R."/>
            <person name="Ruytinx J."/>
            <person name="Liao H.L."/>
            <person name="Branco S."/>
            <person name="Kuo A."/>
            <person name="LaButti K."/>
            <person name="Lipzen A."/>
            <person name="Andreopoulos W."/>
            <person name="Pangilinan J."/>
            <person name="Riley R."/>
            <person name="Hundley H."/>
            <person name="Na H."/>
            <person name="Barry K."/>
            <person name="Grigoriev I.V."/>
            <person name="Stajich J.E."/>
            <person name="Kennedy P.G."/>
        </authorList>
    </citation>
    <scope>NUCLEOTIDE SEQUENCE</scope>
    <source>
        <strain evidence="2">DOB743</strain>
    </source>
</reference>
<feature type="region of interest" description="Disordered" evidence="1">
    <location>
        <begin position="594"/>
        <end position="639"/>
    </location>
</feature>
<dbReference type="Proteomes" id="UP000714275">
    <property type="component" value="Unassembled WGS sequence"/>
</dbReference>
<proteinExistence type="predicted"/>
<dbReference type="OrthoDB" id="2646242at2759"/>
<evidence type="ECO:0000256" key="1">
    <source>
        <dbReference type="SAM" id="MobiDB-lite"/>
    </source>
</evidence>